<evidence type="ECO:0000313" key="3">
    <source>
        <dbReference type="Proteomes" id="UP001501303"/>
    </source>
</evidence>
<dbReference type="EMBL" id="BAAAMJ010000058">
    <property type="protein sequence ID" value="GAA1930507.1"/>
    <property type="molecule type" value="Genomic_DNA"/>
</dbReference>
<dbReference type="Proteomes" id="UP001501303">
    <property type="component" value="Unassembled WGS sequence"/>
</dbReference>
<proteinExistence type="predicted"/>
<dbReference type="SUPFAM" id="SSF53474">
    <property type="entry name" value="alpha/beta-Hydrolases"/>
    <property type="match status" value="1"/>
</dbReference>
<organism evidence="2 3">
    <name type="scientific">Streptomyces sodiiphilus</name>
    <dbReference type="NCBI Taxonomy" id="226217"/>
    <lineage>
        <taxon>Bacteria</taxon>
        <taxon>Bacillati</taxon>
        <taxon>Actinomycetota</taxon>
        <taxon>Actinomycetes</taxon>
        <taxon>Kitasatosporales</taxon>
        <taxon>Streptomycetaceae</taxon>
        <taxon>Streptomyces</taxon>
    </lineage>
</organism>
<name>A0ABP5B4I8_9ACTN</name>
<feature type="domain" description="AB hydrolase-1" evidence="1">
    <location>
        <begin position="22"/>
        <end position="239"/>
    </location>
</feature>
<dbReference type="Gene3D" id="3.40.50.1820">
    <property type="entry name" value="alpha/beta hydrolase"/>
    <property type="match status" value="1"/>
</dbReference>
<dbReference type="RefSeq" id="WP_344265124.1">
    <property type="nucleotide sequence ID" value="NZ_BAAAMJ010000058.1"/>
</dbReference>
<sequence length="270" mass="29729">MGAGEPAGRLRRRSESADPVRVLLLHGLGGSPGVWDPLVRRAEPALELWDAELPWAGALGTAGWDLSFDPAQYIVDLLEDRYDAVVAHSYAANLLTEVTAAGRTAPRPSVLISPFYRASPGDFDWSVISYYLNDFHRVFEEALEVGETGRYAKPHRDWMARRLRDSVGPYGWMRFFETYLRSPFLDLAAVRAPLLVLSGEKDVAARPADGRALAAGVPGARFVCLPGSRHFPMVEDPVGLTRLVCDFLRTTAPVTPGSAAVPQPFEREIR</sequence>
<dbReference type="InterPro" id="IPR000073">
    <property type="entry name" value="AB_hydrolase_1"/>
</dbReference>
<reference evidence="3" key="1">
    <citation type="journal article" date="2019" name="Int. J. Syst. Evol. Microbiol.">
        <title>The Global Catalogue of Microorganisms (GCM) 10K type strain sequencing project: providing services to taxonomists for standard genome sequencing and annotation.</title>
        <authorList>
            <consortium name="The Broad Institute Genomics Platform"/>
            <consortium name="The Broad Institute Genome Sequencing Center for Infectious Disease"/>
            <person name="Wu L."/>
            <person name="Ma J."/>
        </authorList>
    </citation>
    <scope>NUCLEOTIDE SEQUENCE [LARGE SCALE GENOMIC DNA]</scope>
    <source>
        <strain evidence="3">JCM 13581</strain>
    </source>
</reference>
<protein>
    <recommendedName>
        <fullName evidence="1">AB hydrolase-1 domain-containing protein</fullName>
    </recommendedName>
</protein>
<comment type="caution">
    <text evidence="2">The sequence shown here is derived from an EMBL/GenBank/DDBJ whole genome shotgun (WGS) entry which is preliminary data.</text>
</comment>
<dbReference type="InterPro" id="IPR029058">
    <property type="entry name" value="AB_hydrolase_fold"/>
</dbReference>
<accession>A0ABP5B4I8</accession>
<evidence type="ECO:0000313" key="2">
    <source>
        <dbReference type="EMBL" id="GAA1930507.1"/>
    </source>
</evidence>
<evidence type="ECO:0000259" key="1">
    <source>
        <dbReference type="Pfam" id="PF12697"/>
    </source>
</evidence>
<dbReference type="Pfam" id="PF12697">
    <property type="entry name" value="Abhydrolase_6"/>
    <property type="match status" value="1"/>
</dbReference>
<keyword evidence="3" id="KW-1185">Reference proteome</keyword>
<gene>
    <name evidence="2" type="ORF">GCM10009716_42450</name>
</gene>